<evidence type="ECO:0000313" key="1">
    <source>
        <dbReference type="EMBL" id="CAG8652947.1"/>
    </source>
</evidence>
<sequence>LTHPVDSSNADLQPLLQSLAQQYHFWPSHQQAAARAQLKELGHTPPI</sequence>
<gene>
    <name evidence="1" type="ORF">SPELUC_LOCUS8988</name>
</gene>
<name>A0ACA9NFX5_9GLOM</name>
<feature type="non-terminal residue" evidence="1">
    <location>
        <position position="47"/>
    </location>
</feature>
<reference evidence="1" key="1">
    <citation type="submission" date="2021-06" db="EMBL/GenBank/DDBJ databases">
        <authorList>
            <person name="Kallberg Y."/>
            <person name="Tangrot J."/>
            <person name="Rosling A."/>
        </authorList>
    </citation>
    <scope>NUCLEOTIDE SEQUENCE</scope>
    <source>
        <strain evidence="1">28 12/20/2015</strain>
    </source>
</reference>
<accession>A0ACA9NFX5</accession>
<keyword evidence="2" id="KW-1185">Reference proteome</keyword>
<dbReference type="Proteomes" id="UP000789366">
    <property type="component" value="Unassembled WGS sequence"/>
</dbReference>
<proteinExistence type="predicted"/>
<protein>
    <submittedName>
        <fullName evidence="1">4988_t:CDS:1</fullName>
    </submittedName>
</protein>
<organism evidence="1 2">
    <name type="scientific">Cetraspora pellucida</name>
    <dbReference type="NCBI Taxonomy" id="1433469"/>
    <lineage>
        <taxon>Eukaryota</taxon>
        <taxon>Fungi</taxon>
        <taxon>Fungi incertae sedis</taxon>
        <taxon>Mucoromycota</taxon>
        <taxon>Glomeromycotina</taxon>
        <taxon>Glomeromycetes</taxon>
        <taxon>Diversisporales</taxon>
        <taxon>Gigasporaceae</taxon>
        <taxon>Cetraspora</taxon>
    </lineage>
</organism>
<feature type="non-terminal residue" evidence="1">
    <location>
        <position position="1"/>
    </location>
</feature>
<comment type="caution">
    <text evidence="1">The sequence shown here is derived from an EMBL/GenBank/DDBJ whole genome shotgun (WGS) entry which is preliminary data.</text>
</comment>
<evidence type="ECO:0000313" key="2">
    <source>
        <dbReference type="Proteomes" id="UP000789366"/>
    </source>
</evidence>
<dbReference type="EMBL" id="CAJVPW010014317">
    <property type="protein sequence ID" value="CAG8652947.1"/>
    <property type="molecule type" value="Genomic_DNA"/>
</dbReference>